<keyword evidence="7" id="KW-1185">Reference proteome</keyword>
<dbReference type="SUPFAM" id="SSF53254">
    <property type="entry name" value="Phosphoglycerate mutase-like"/>
    <property type="match status" value="1"/>
</dbReference>
<evidence type="ECO:0000256" key="4">
    <source>
        <dbReference type="ARBA" id="ARBA00023235"/>
    </source>
</evidence>
<dbReference type="NCBIfam" id="TIGR00249">
    <property type="entry name" value="sixA"/>
    <property type="match status" value="1"/>
</dbReference>
<dbReference type="GO" id="GO:0006096">
    <property type="term" value="P:glycolytic process"/>
    <property type="evidence" value="ECO:0007669"/>
    <property type="project" value="UniProtKB-KW"/>
</dbReference>
<keyword evidence="4" id="KW-0413">Isomerase</keyword>
<evidence type="ECO:0000313" key="6">
    <source>
        <dbReference type="EMBL" id="MCP2727147.1"/>
    </source>
</evidence>
<dbReference type="GO" id="GO:0101006">
    <property type="term" value="F:protein histidine phosphatase activity"/>
    <property type="evidence" value="ECO:0007669"/>
    <property type="project" value="InterPro"/>
</dbReference>
<dbReference type="InterPro" id="IPR004449">
    <property type="entry name" value="SixA"/>
</dbReference>
<dbReference type="PANTHER" id="PTHR11931">
    <property type="entry name" value="PHOSPHOGLYCERATE MUTASE"/>
    <property type="match status" value="1"/>
</dbReference>
<dbReference type="Pfam" id="PF00300">
    <property type="entry name" value="His_Phos_1"/>
    <property type="match status" value="1"/>
</dbReference>
<dbReference type="EMBL" id="JAMZMM010000007">
    <property type="protein sequence ID" value="MCP2727147.1"/>
    <property type="molecule type" value="Genomic_DNA"/>
</dbReference>
<dbReference type="GO" id="GO:0005737">
    <property type="term" value="C:cytoplasm"/>
    <property type="evidence" value="ECO:0007669"/>
    <property type="project" value="InterPro"/>
</dbReference>
<gene>
    <name evidence="6" type="primary">sixA</name>
    <name evidence="6" type="ORF">NJ959_01490</name>
</gene>
<reference evidence="6" key="1">
    <citation type="submission" date="2022-06" db="EMBL/GenBank/DDBJ databases">
        <title>New cyanobacteria of genus Symplocastrum in benthos of Lake Baikal.</title>
        <authorList>
            <person name="Sorokovikova E."/>
            <person name="Tikhonova I."/>
            <person name="Krasnopeev A."/>
            <person name="Evseev P."/>
            <person name="Gladkikh A."/>
            <person name="Belykh O."/>
        </authorList>
    </citation>
    <scope>NUCLEOTIDE SEQUENCE</scope>
    <source>
        <strain evidence="6">BBK-W-15</strain>
    </source>
</reference>
<protein>
    <recommendedName>
        <fullName evidence="2">phosphoglycerate mutase (2,3-diphosphoglycerate-dependent)</fullName>
        <ecNumber evidence="2">5.4.2.11</ecNumber>
    </recommendedName>
</protein>
<dbReference type="Proteomes" id="UP001204953">
    <property type="component" value="Unassembled WGS sequence"/>
</dbReference>
<proteinExistence type="inferred from homology"/>
<dbReference type="RefSeq" id="WP_254009977.1">
    <property type="nucleotide sequence ID" value="NZ_JAMZMM010000007.1"/>
</dbReference>
<dbReference type="InterPro" id="IPR005952">
    <property type="entry name" value="Phosphogly_mut1"/>
</dbReference>
<dbReference type="Gene3D" id="3.40.50.1240">
    <property type="entry name" value="Phosphoglycerate mutase-like"/>
    <property type="match status" value="1"/>
</dbReference>
<sequence>MQLYLIRHGIATEAEADTNDTERTLTEKGRQKTRQVAKQLRDKELHFDLILTSPLIRARETATILKEIGLSSQIEEFTSLSPDGDIHTWINWLEEWRKNTTIKGYLALVGHQPDLGNWAETLVWGETKGKLVLKKAGIIGLTLPETGNPVGESQLFLLTSPKWFL</sequence>
<dbReference type="CDD" id="cd07067">
    <property type="entry name" value="HP_PGM_like"/>
    <property type="match status" value="1"/>
</dbReference>
<dbReference type="EC" id="5.4.2.11" evidence="2"/>
<keyword evidence="3" id="KW-0324">Glycolysis</keyword>
<dbReference type="InterPro" id="IPR029033">
    <property type="entry name" value="His_PPase_superfam"/>
</dbReference>
<comment type="similarity">
    <text evidence="1">Belongs to the phosphoglycerate mutase family. BPG-dependent PGAM subfamily.</text>
</comment>
<comment type="caution">
    <text evidence="6">The sequence shown here is derived from an EMBL/GenBank/DDBJ whole genome shotgun (WGS) entry which is preliminary data.</text>
</comment>
<dbReference type="GO" id="GO:0004619">
    <property type="term" value="F:phosphoglycerate mutase activity"/>
    <property type="evidence" value="ECO:0007669"/>
    <property type="project" value="UniProtKB-EC"/>
</dbReference>
<feature type="binding site" evidence="5">
    <location>
        <position position="57"/>
    </location>
    <ligand>
        <name>substrate</name>
    </ligand>
</feature>
<dbReference type="InterPro" id="IPR013078">
    <property type="entry name" value="His_Pase_superF_clade-1"/>
</dbReference>
<dbReference type="SMART" id="SM00855">
    <property type="entry name" value="PGAM"/>
    <property type="match status" value="1"/>
</dbReference>
<evidence type="ECO:0000256" key="5">
    <source>
        <dbReference type="PIRSR" id="PIRSR613078-2"/>
    </source>
</evidence>
<accession>A0AAE3GRE3</accession>
<evidence type="ECO:0000256" key="2">
    <source>
        <dbReference type="ARBA" id="ARBA00012028"/>
    </source>
</evidence>
<evidence type="ECO:0000313" key="7">
    <source>
        <dbReference type="Proteomes" id="UP001204953"/>
    </source>
</evidence>
<dbReference type="AlphaFoldDB" id="A0AAE3GRE3"/>
<name>A0AAE3GRE3_9CYAN</name>
<organism evidence="6 7">
    <name type="scientific">Limnofasciculus baicalensis BBK-W-15</name>
    <dbReference type="NCBI Taxonomy" id="2699891"/>
    <lineage>
        <taxon>Bacteria</taxon>
        <taxon>Bacillati</taxon>
        <taxon>Cyanobacteriota</taxon>
        <taxon>Cyanophyceae</taxon>
        <taxon>Coleofasciculales</taxon>
        <taxon>Coleofasciculaceae</taxon>
        <taxon>Limnofasciculus</taxon>
        <taxon>Limnofasciculus baicalensis</taxon>
    </lineage>
</organism>
<evidence type="ECO:0000256" key="3">
    <source>
        <dbReference type="ARBA" id="ARBA00023152"/>
    </source>
</evidence>
<evidence type="ECO:0000256" key="1">
    <source>
        <dbReference type="ARBA" id="ARBA00006717"/>
    </source>
</evidence>